<dbReference type="GO" id="GO:0003950">
    <property type="term" value="F:NAD+ poly-ADP-ribosyltransferase activity"/>
    <property type="evidence" value="ECO:0007669"/>
    <property type="project" value="TreeGrafter"/>
</dbReference>
<dbReference type="InterPro" id="IPR019406">
    <property type="entry name" value="APLF_PBZ"/>
</dbReference>
<dbReference type="GO" id="GO:0005634">
    <property type="term" value="C:nucleus"/>
    <property type="evidence" value="ECO:0007669"/>
    <property type="project" value="TreeGrafter"/>
</dbReference>
<feature type="compositionally biased region" description="Acidic residues" evidence="2">
    <location>
        <begin position="1715"/>
        <end position="1727"/>
    </location>
</feature>
<evidence type="ECO:0000313" key="6">
    <source>
        <dbReference type="Proteomes" id="UP000186817"/>
    </source>
</evidence>
<dbReference type="GO" id="GO:0005509">
    <property type="term" value="F:calcium ion binding"/>
    <property type="evidence" value="ECO:0007669"/>
    <property type="project" value="InterPro"/>
</dbReference>
<name>A0A1Q9E7P0_SYMMI</name>
<sequence length="2250" mass="242910">MARLTKTVAVTLMAMLAAVLQGCGCNTSDLASCTSSASGCDGLTTYMNCVKDAGCCDYESGGAKVKDGFEAMVALVRAWVCRLTKTVAVTLMAMLAAVLQGCGCNTSDLASCTSSASGCDGLTTYMNCVKDAGCCDYESGGAKVKDGFEAMVALVRAWVCRLTKTVAVTLMAMLAAVLQGCGCNTSDLASCTSSASGCDGLTTYMNCVKDAGCCDYESGGAKVKDGFEAMVALVNLVPGADSEELEAAGESLAVQCPPGMDPCRYGKACYNRKPGHRKKYWHPADPAKRDCRREACRYGSGCYRRSTGHLERYAHPGDRNYRKGLVKFGGHRPQFETLLQLFDFHDPEESGYLQKEEFAQTFEYCSKDNSGSEQIDSEWEAAGGTATGYVNFSRFASWAAQHSSLPIGLSEAGQSRPCQFRNRDGDDSSCSCAEFSAVGSGRLCECGHKESCHRSIADVFSIGEDALKHWQAADDGSLLDGLVNVESDDVISRMQELFNQTHKTSDNWTRDRGCAVHGRSHPECDSGCLRKNGHRVPKGFVVKKVFRNQNLDLWKHYVLMRNAISSECGEDSSFSSVCVHADVTVEAGMSDTCNEWRLFHGTNIDASRGICGSNFRLALSGRHETENHRLTKTVAVTLMAMLAAVLQGCGCNTSDLASCNSSASGCDGLTTYMNCVKDAGCCDYESGGAKVKDGFEAMVALVLTKTVAVTLMAMLAAVLQGCGCNTSDLASCSSSASGCDGLTTYMNCVKDAGCCDYESGGAKVKDGFEAMVALVRAWVCRLTKTVAVTLMAMLAAVLQGCGCNTSDLASCTSSASGCDGLTTYMNCVKDAGCCDYESGGAKVKDGFEAMVALVRAWVCRLTKTVAVTLMAMLAAVLQGCGCNTSDLASCSSSASGCDGLTTYMNCVKDAGCCDYESGGAKVKDGFEAMVALVNLVPGTGATWKEPGEAKGSPLYGFGIYLAEMVTKSDEYADPLPEGEEEEGLHAMLVVRCVGGRANVIETNEIDKDQLKKEVFDGPYHSVFGDRVKTLGKPYREIIVYDKDQIYPEYLVLYERRTLTEEERKVVAREDVKLMAAAVAEARLVTGQQKENGKIVFLIPGIFAQGENAGLEEEELAEIRSALVLEKAKADADNSDGRNQQRMTMIWHKNEANGTVKVASLTRVALQRATKSRQEAENCHLEGAEVYEAKRTLVDEQTKIAARSTVDKAVQSRDVTELRAALKQEEIKLEAQATLEKALKSRDIEERANPVQLQRLQAGKSRAVYDFDPTRAFVLKLSLEHGHGQEYGNTDYLLLTEVLKQAKAGITIAFADMADWVPWGHRYPVLLGKQKAQGKEQEQEEKELQTAIRQAQAASLDAAQLRPARGALEEEQKKVQAKSGLEKAIKRREMKALRKALAEGEAVGLGQEAEEMRIALETLAVEEAKAAAKEQLAHALNVLSYDTIDTLRVAIDSAAASLRVLVGQGVTKVAAGLDSVLVDPATWKGGLSDLAAAISRAEGAGLFDAIQTRSIEHLHKAIEEGRASGIPEEEVQEASDILSEEVRKAHAHDALHRATWSRQLLGLEERRADARAALEAATQGREIEAGVGTLKALEEALEEAEACGLTPKETEVARFSLEIDMRQVLAEENRKLAALEGLQKELDDARSALAHEQQLVAAQTALRQEERKEAAKDALAEAMTPKPEIGTLLACNCGVACDDEDGDDVDNGDDAVAAAGEEDGDGDGDGDDDAAHDNDGDDDLDYDDYHRHHDVADEMMMMMVVTAMMVMCCLGVMSKFMIMTIAMMIVTMMEVQNSTDCQFTDSANLELELALQEALQAGLPEADCLPAQAALADAKHLAEAPDQSKRAEALTCPTCGPLSEVRGALDLAMRSRDARRLSEVLLAAEQCGLAPEELAAGEAVLKEARLRESRAALQKAVATQDVSTLFHAVAEGEAAGLDPEDLDSAKAALHEKVRKATEDGEELLFGSRAALLPPAADLAFEVARQSLSAKGFGGFDWKVREHLAFGTVAVGQAGPEEIRCNICGQSCANAAFAWFQHWVRPKPTEIFCHWSLPDLITAVQHPQQARGQKGEMLVVQSSVAVEAGQLDRLNPPELCIASPMRPALDWELAAALERAWFAKKMPPNLMTPLASQLEYPDPQQALDKTILLKLGPELSHDIKSRINPQTDVTWMNFPIALATMLLYTQQDVDTDRTFLFLDCPSSAVGPQLFAERLQAFNPELRRRKPLRRGRAHNWYHIDPIVFVAREVTVLC</sequence>
<dbReference type="SUPFAM" id="SSF56399">
    <property type="entry name" value="ADP-ribosylation"/>
    <property type="match status" value="1"/>
</dbReference>
<dbReference type="PANTHER" id="PTHR45740:SF2">
    <property type="entry name" value="POLY [ADP-RIBOSE] POLYMERASE"/>
    <property type="match status" value="1"/>
</dbReference>
<feature type="region of interest" description="Disordered" evidence="2">
    <location>
        <begin position="1701"/>
        <end position="1742"/>
    </location>
</feature>
<organism evidence="5 6">
    <name type="scientific">Symbiodinium microadriaticum</name>
    <name type="common">Dinoflagellate</name>
    <name type="synonym">Zooxanthella microadriatica</name>
    <dbReference type="NCBI Taxonomy" id="2951"/>
    <lineage>
        <taxon>Eukaryota</taxon>
        <taxon>Sar</taxon>
        <taxon>Alveolata</taxon>
        <taxon>Dinophyceae</taxon>
        <taxon>Suessiales</taxon>
        <taxon>Symbiodiniaceae</taxon>
        <taxon>Symbiodinium</taxon>
    </lineage>
</organism>
<dbReference type="InterPro" id="IPR011992">
    <property type="entry name" value="EF-hand-dom_pair"/>
</dbReference>
<keyword evidence="1" id="KW-0175">Coiled coil</keyword>
<evidence type="ECO:0000256" key="2">
    <source>
        <dbReference type="SAM" id="MobiDB-lite"/>
    </source>
</evidence>
<keyword evidence="3" id="KW-0732">Signal</keyword>
<dbReference type="EMBL" id="LSRX01000236">
    <property type="protein sequence ID" value="OLQ03439.1"/>
    <property type="molecule type" value="Genomic_DNA"/>
</dbReference>
<keyword evidence="6" id="KW-1185">Reference proteome</keyword>
<evidence type="ECO:0000313" key="5">
    <source>
        <dbReference type="EMBL" id="OLQ03439.1"/>
    </source>
</evidence>
<comment type="caution">
    <text evidence="5">The sequence shown here is derived from an EMBL/GenBank/DDBJ whole genome shotgun (WGS) entry which is preliminary data.</text>
</comment>
<dbReference type="Gene3D" id="3.90.228.10">
    <property type="match status" value="2"/>
</dbReference>
<gene>
    <name evidence="5" type="ORF">AK812_SmicGene13624</name>
</gene>
<evidence type="ECO:0000256" key="1">
    <source>
        <dbReference type="SAM" id="Coils"/>
    </source>
</evidence>
<protein>
    <submittedName>
        <fullName evidence="5">Aprataxin and PNK-like factor</fullName>
    </submittedName>
</protein>
<dbReference type="Pfam" id="PF10283">
    <property type="entry name" value="zf-CCHH"/>
    <property type="match status" value="2"/>
</dbReference>
<evidence type="ECO:0000259" key="4">
    <source>
        <dbReference type="PROSITE" id="PS50222"/>
    </source>
</evidence>
<accession>A0A1Q9E7P0</accession>
<feature type="coiled-coil region" evidence="1">
    <location>
        <begin position="1624"/>
        <end position="1667"/>
    </location>
</feature>
<dbReference type="GO" id="GO:1990404">
    <property type="term" value="F:NAD+-protein mono-ADP-ribosyltransferase activity"/>
    <property type="evidence" value="ECO:0007669"/>
    <property type="project" value="TreeGrafter"/>
</dbReference>
<dbReference type="OrthoDB" id="443061at2759"/>
<dbReference type="PROSITE" id="PS50222">
    <property type="entry name" value="EF_HAND_2"/>
    <property type="match status" value="1"/>
</dbReference>
<reference evidence="5 6" key="1">
    <citation type="submission" date="2016-02" db="EMBL/GenBank/DDBJ databases">
        <title>Genome analysis of coral dinoflagellate symbionts highlights evolutionary adaptations to a symbiotic lifestyle.</title>
        <authorList>
            <person name="Aranda M."/>
            <person name="Li Y."/>
            <person name="Liew Y.J."/>
            <person name="Baumgarten S."/>
            <person name="Simakov O."/>
            <person name="Wilson M."/>
            <person name="Piel J."/>
            <person name="Ashoor H."/>
            <person name="Bougouffa S."/>
            <person name="Bajic V.B."/>
            <person name="Ryu T."/>
            <person name="Ravasi T."/>
            <person name="Bayer T."/>
            <person name="Micklem G."/>
            <person name="Kim H."/>
            <person name="Bhak J."/>
            <person name="Lajeunesse T.C."/>
            <person name="Voolstra C.R."/>
        </authorList>
    </citation>
    <scope>NUCLEOTIDE SEQUENCE [LARGE SCALE GENOMIC DNA]</scope>
    <source>
        <strain evidence="5 6">CCMP2467</strain>
    </source>
</reference>
<dbReference type="Proteomes" id="UP000186817">
    <property type="component" value="Unassembled WGS sequence"/>
</dbReference>
<dbReference type="PANTHER" id="PTHR45740">
    <property type="entry name" value="POLY [ADP-RIBOSE] POLYMERASE"/>
    <property type="match status" value="1"/>
</dbReference>
<dbReference type="PROSITE" id="PS51257">
    <property type="entry name" value="PROKAR_LIPOPROTEIN"/>
    <property type="match status" value="1"/>
</dbReference>
<dbReference type="SUPFAM" id="SSF47473">
    <property type="entry name" value="EF-hand"/>
    <property type="match status" value="1"/>
</dbReference>
<feature type="chain" id="PRO_5010214348" evidence="3">
    <location>
        <begin position="26"/>
        <end position="2250"/>
    </location>
</feature>
<dbReference type="InterPro" id="IPR002048">
    <property type="entry name" value="EF_hand_dom"/>
</dbReference>
<dbReference type="InterPro" id="IPR051712">
    <property type="entry name" value="ARTD-AVP"/>
</dbReference>
<feature type="signal peptide" evidence="3">
    <location>
        <begin position="1"/>
        <end position="25"/>
    </location>
</feature>
<evidence type="ECO:0000256" key="3">
    <source>
        <dbReference type="SAM" id="SignalP"/>
    </source>
</evidence>
<proteinExistence type="predicted"/>
<feature type="domain" description="EF-hand" evidence="4">
    <location>
        <begin position="333"/>
        <end position="368"/>
    </location>
</feature>